<dbReference type="SUPFAM" id="SSF109604">
    <property type="entry name" value="HD-domain/PDEase-like"/>
    <property type="match status" value="1"/>
</dbReference>
<feature type="domain" description="HD-GYP" evidence="3">
    <location>
        <begin position="160"/>
        <end position="357"/>
    </location>
</feature>
<dbReference type="PROSITE" id="PS51832">
    <property type="entry name" value="HD_GYP"/>
    <property type="match status" value="1"/>
</dbReference>
<keyword evidence="5" id="KW-1185">Reference proteome</keyword>
<sequence length="357" mass="41069">MHMLEIGLHSIDNSAKIMIIDDIRSNTLLLEKLFRMEGHEHISVIHDSTKALEAIEKEDPDVLLLDLSMPIVSGFDIMLALKARNHPLLHSILVITAYHDTEHRHRALQLGASDFLTKPFDPREVALKVRHLLETVRQRKLHEKQNLRLEVMLMEHTLQISELQEEYVLRLIQTMKHRDNETGRHLMRMSHYVYEVAKQLGLEEGFCNKLKHASSMHDIGKVAIPDEILLKKGRLTPEEFDIMKQHTIIGAELLSKSKHEVLILGEQIALSHHEKWDGSGYPNHLKGEEIPLEARIVAVCDVFDALTSVRPYKPAWPVDKALEEILQQSGVHFDPTIVEAFCEVSTEIVKIRNMWLE</sequence>
<protein>
    <submittedName>
        <fullName evidence="4">Response regulator</fullName>
    </submittedName>
</protein>
<dbReference type="Pfam" id="PF00072">
    <property type="entry name" value="Response_reg"/>
    <property type="match status" value="1"/>
</dbReference>
<name>A0A7X2HBA9_9BACL</name>
<dbReference type="PANTHER" id="PTHR45228">
    <property type="entry name" value="CYCLIC DI-GMP PHOSPHODIESTERASE TM_0186-RELATED"/>
    <property type="match status" value="1"/>
</dbReference>
<gene>
    <name evidence="4" type="ORF">GJB61_28420</name>
</gene>
<evidence type="ECO:0000259" key="2">
    <source>
        <dbReference type="PROSITE" id="PS50110"/>
    </source>
</evidence>
<dbReference type="InterPro" id="IPR003607">
    <property type="entry name" value="HD/PDEase_dom"/>
</dbReference>
<dbReference type="AlphaFoldDB" id="A0A7X2HBA9"/>
<dbReference type="PROSITE" id="PS50110">
    <property type="entry name" value="RESPONSE_REGULATORY"/>
    <property type="match status" value="1"/>
</dbReference>
<dbReference type="GO" id="GO:0000160">
    <property type="term" value="P:phosphorelay signal transduction system"/>
    <property type="evidence" value="ECO:0007669"/>
    <property type="project" value="InterPro"/>
</dbReference>
<comment type="caution">
    <text evidence="4">The sequence shown here is derived from an EMBL/GenBank/DDBJ whole genome shotgun (WGS) entry which is preliminary data.</text>
</comment>
<evidence type="ECO:0000313" key="4">
    <source>
        <dbReference type="EMBL" id="MRN56880.1"/>
    </source>
</evidence>
<reference evidence="4 5" key="1">
    <citation type="submission" date="2019-11" db="EMBL/GenBank/DDBJ databases">
        <title>Paenibacillus monticola sp. nov., a novel PGPR strain isolated from mountain sample in China.</title>
        <authorList>
            <person name="Zhao Q."/>
            <person name="Li H.-P."/>
            <person name="Zhang J.-L."/>
        </authorList>
    </citation>
    <scope>NUCLEOTIDE SEQUENCE [LARGE SCALE GENOMIC DNA]</scope>
    <source>
        <strain evidence="4 5">LC-T2</strain>
    </source>
</reference>
<dbReference type="InterPro" id="IPR011006">
    <property type="entry name" value="CheY-like_superfamily"/>
</dbReference>
<accession>A0A7X2HBA9</accession>
<dbReference type="Proteomes" id="UP000463051">
    <property type="component" value="Unassembled WGS sequence"/>
</dbReference>
<dbReference type="Gene3D" id="3.40.50.2300">
    <property type="match status" value="1"/>
</dbReference>
<dbReference type="SUPFAM" id="SSF52172">
    <property type="entry name" value="CheY-like"/>
    <property type="match status" value="1"/>
</dbReference>
<dbReference type="SMART" id="SM00448">
    <property type="entry name" value="REC"/>
    <property type="match status" value="1"/>
</dbReference>
<proteinExistence type="predicted"/>
<keyword evidence="1" id="KW-0597">Phosphoprotein</keyword>
<dbReference type="InterPro" id="IPR037522">
    <property type="entry name" value="HD_GYP_dom"/>
</dbReference>
<organism evidence="4 5">
    <name type="scientific">Paenibacillus monticola</name>
    <dbReference type="NCBI Taxonomy" id="2666075"/>
    <lineage>
        <taxon>Bacteria</taxon>
        <taxon>Bacillati</taxon>
        <taxon>Bacillota</taxon>
        <taxon>Bacilli</taxon>
        <taxon>Bacillales</taxon>
        <taxon>Paenibacillaceae</taxon>
        <taxon>Paenibacillus</taxon>
    </lineage>
</organism>
<evidence type="ECO:0000256" key="1">
    <source>
        <dbReference type="PROSITE-ProRule" id="PRU00169"/>
    </source>
</evidence>
<dbReference type="SMART" id="SM00471">
    <property type="entry name" value="HDc"/>
    <property type="match status" value="1"/>
</dbReference>
<evidence type="ECO:0000259" key="3">
    <source>
        <dbReference type="PROSITE" id="PS51832"/>
    </source>
</evidence>
<dbReference type="EMBL" id="WJXB01000017">
    <property type="protein sequence ID" value="MRN56880.1"/>
    <property type="molecule type" value="Genomic_DNA"/>
</dbReference>
<dbReference type="InterPro" id="IPR001789">
    <property type="entry name" value="Sig_transdc_resp-reg_receiver"/>
</dbReference>
<dbReference type="Pfam" id="PF13487">
    <property type="entry name" value="HD_5"/>
    <property type="match status" value="1"/>
</dbReference>
<dbReference type="PANTHER" id="PTHR45228:SF1">
    <property type="entry name" value="CYCLIC DI-GMP PHOSPHODIESTERASE TM_0186"/>
    <property type="match status" value="1"/>
</dbReference>
<evidence type="ECO:0000313" key="5">
    <source>
        <dbReference type="Proteomes" id="UP000463051"/>
    </source>
</evidence>
<dbReference type="Gene3D" id="1.10.3210.10">
    <property type="entry name" value="Hypothetical protein af1432"/>
    <property type="match status" value="1"/>
</dbReference>
<dbReference type="CDD" id="cd00077">
    <property type="entry name" value="HDc"/>
    <property type="match status" value="1"/>
</dbReference>
<feature type="domain" description="Response regulatory" evidence="2">
    <location>
        <begin position="16"/>
        <end position="133"/>
    </location>
</feature>
<dbReference type="InterPro" id="IPR052020">
    <property type="entry name" value="Cyclic_di-GMP/3'3'-cGAMP_PDE"/>
</dbReference>
<feature type="modified residue" description="4-aspartylphosphate" evidence="1">
    <location>
        <position position="66"/>
    </location>
</feature>